<dbReference type="AlphaFoldDB" id="A0A9X1W209"/>
<organism evidence="1 2">
    <name type="scientific">Stutzerimonas marianensis</name>
    <dbReference type="NCBI Taxonomy" id="2929513"/>
    <lineage>
        <taxon>Bacteria</taxon>
        <taxon>Pseudomonadati</taxon>
        <taxon>Pseudomonadota</taxon>
        <taxon>Gammaproteobacteria</taxon>
        <taxon>Pseudomonadales</taxon>
        <taxon>Pseudomonadaceae</taxon>
        <taxon>Stutzerimonas</taxon>
    </lineage>
</organism>
<name>A0A9X1W209_9GAMM</name>
<keyword evidence="2" id="KW-1185">Reference proteome</keyword>
<comment type="caution">
    <text evidence="1">The sequence shown here is derived from an EMBL/GenBank/DDBJ whole genome shotgun (WGS) entry which is preliminary data.</text>
</comment>
<protein>
    <submittedName>
        <fullName evidence="1">Uncharacterized protein</fullName>
    </submittedName>
</protein>
<dbReference type="Proteomes" id="UP001139682">
    <property type="component" value="Unassembled WGS sequence"/>
</dbReference>
<proteinExistence type="predicted"/>
<evidence type="ECO:0000313" key="2">
    <source>
        <dbReference type="Proteomes" id="UP001139682"/>
    </source>
</evidence>
<evidence type="ECO:0000313" key="1">
    <source>
        <dbReference type="EMBL" id="MCJ0972705.1"/>
    </source>
</evidence>
<dbReference type="EMBL" id="JALGRD010000002">
    <property type="protein sequence ID" value="MCJ0972705.1"/>
    <property type="molecule type" value="Genomic_DNA"/>
</dbReference>
<sequence length="97" mass="10367">MSTSIGTGRIHDRGIDCPTTCDICLKPRNNGSHRSCAKVRQRIYAAPAQQRLAVQALQKQGYRTQSITGTGIGLSRGNDHRVVCADGSTQRGVGASK</sequence>
<gene>
    <name evidence="1" type="ORF">MST27_04905</name>
</gene>
<dbReference type="RefSeq" id="WP_243604889.1">
    <property type="nucleotide sequence ID" value="NZ_JALGRD010000002.1"/>
</dbReference>
<accession>A0A9X1W209</accession>
<reference evidence="1" key="1">
    <citation type="submission" date="2022-03" db="EMBL/GenBank/DDBJ databases">
        <title>Pseudomonas marianensis sp. nov., a marine bacterium isolated from deep-sea sediments of the Mariana Trench.</title>
        <authorList>
            <person name="Wei Y."/>
        </authorList>
    </citation>
    <scope>NUCLEOTIDE SEQUENCE</scope>
    <source>
        <strain evidence="1">PS1</strain>
    </source>
</reference>